<proteinExistence type="predicted"/>
<reference evidence="1 2" key="1">
    <citation type="journal article" date="2014" name="Nature">
        <title>An environmental bacterial taxon with a large and distinct metabolic repertoire.</title>
        <authorList>
            <person name="Wilson M.C."/>
            <person name="Mori T."/>
            <person name="Ruckert C."/>
            <person name="Uria A.R."/>
            <person name="Helf M.J."/>
            <person name="Takada K."/>
            <person name="Gernert C."/>
            <person name="Steffens U.A."/>
            <person name="Heycke N."/>
            <person name="Schmitt S."/>
            <person name="Rinke C."/>
            <person name="Helfrich E.J."/>
            <person name="Brachmann A.O."/>
            <person name="Gurgui C."/>
            <person name="Wakimoto T."/>
            <person name="Kracht M."/>
            <person name="Crusemann M."/>
            <person name="Hentschel U."/>
            <person name="Abe I."/>
            <person name="Matsunaga S."/>
            <person name="Kalinowski J."/>
            <person name="Takeyama H."/>
            <person name="Piel J."/>
        </authorList>
    </citation>
    <scope>NUCLEOTIDE SEQUENCE [LARGE SCALE GENOMIC DNA]</scope>
    <source>
        <strain evidence="2">TSY1</strain>
    </source>
</reference>
<dbReference type="InterPro" id="IPR036527">
    <property type="entry name" value="SCP2_sterol-bd_dom_sf"/>
</dbReference>
<dbReference type="SUPFAM" id="SSF55718">
    <property type="entry name" value="SCP-like"/>
    <property type="match status" value="1"/>
</dbReference>
<protein>
    <submittedName>
        <fullName evidence="1">Uncharacterized protein</fullName>
    </submittedName>
</protein>
<evidence type="ECO:0000313" key="1">
    <source>
        <dbReference type="EMBL" id="ETX00487.1"/>
    </source>
</evidence>
<dbReference type="Proteomes" id="UP000019141">
    <property type="component" value="Unassembled WGS sequence"/>
</dbReference>
<dbReference type="HOGENOM" id="CLU_1738500_0_0_7"/>
<comment type="caution">
    <text evidence="1">The sequence shown here is derived from an EMBL/GenBank/DDBJ whole genome shotgun (WGS) entry which is preliminary data.</text>
</comment>
<dbReference type="AlphaFoldDB" id="W4LST2"/>
<name>W4LST2_ENTF1</name>
<evidence type="ECO:0000313" key="2">
    <source>
        <dbReference type="Proteomes" id="UP000019141"/>
    </source>
</evidence>
<gene>
    <name evidence="1" type="ORF">ETSY1_11045</name>
</gene>
<dbReference type="EMBL" id="AZHW01000333">
    <property type="protein sequence ID" value="ETX00487.1"/>
    <property type="molecule type" value="Genomic_DNA"/>
</dbReference>
<organism evidence="1 2">
    <name type="scientific">Entotheonella factor</name>
    <dbReference type="NCBI Taxonomy" id="1429438"/>
    <lineage>
        <taxon>Bacteria</taxon>
        <taxon>Pseudomonadati</taxon>
        <taxon>Nitrospinota/Tectimicrobiota group</taxon>
        <taxon>Candidatus Tectimicrobiota</taxon>
        <taxon>Candidatus Entotheonellia</taxon>
        <taxon>Candidatus Entotheonellales</taxon>
        <taxon>Candidatus Entotheonellaceae</taxon>
        <taxon>Candidatus Entotheonella</taxon>
    </lineage>
</organism>
<accession>W4LST2</accession>
<keyword evidence="2" id="KW-1185">Reference proteome</keyword>
<sequence length="152" mass="17205">MAGEALVFPSLEWFEAVQALVNEDAEFRSLGSIDTRMGVKSGSDIFLITFQAFKCIEVSAGTDDDLFELDFYLDMPPQTWQEMLTNIKEHGAADHQHTLNTLDLRLPDGLSSNATGDQFKADMFFRYNESLQQFFNLSAQLDTVFRDEVTSE</sequence>